<evidence type="ECO:0000256" key="1">
    <source>
        <dbReference type="SAM" id="MobiDB-lite"/>
    </source>
</evidence>
<dbReference type="AlphaFoldDB" id="A0AAV4MSZ7"/>
<evidence type="ECO:0000313" key="3">
    <source>
        <dbReference type="Proteomes" id="UP001054945"/>
    </source>
</evidence>
<accession>A0AAV4MSZ7</accession>
<gene>
    <name evidence="2" type="ORF">CEXT_383681</name>
</gene>
<feature type="region of interest" description="Disordered" evidence="1">
    <location>
        <begin position="63"/>
        <end position="87"/>
    </location>
</feature>
<dbReference type="EMBL" id="BPLR01002553">
    <property type="protein sequence ID" value="GIX75045.1"/>
    <property type="molecule type" value="Genomic_DNA"/>
</dbReference>
<evidence type="ECO:0000313" key="2">
    <source>
        <dbReference type="EMBL" id="GIX75045.1"/>
    </source>
</evidence>
<feature type="compositionally biased region" description="Polar residues" evidence="1">
    <location>
        <begin position="76"/>
        <end position="87"/>
    </location>
</feature>
<keyword evidence="3" id="KW-1185">Reference proteome</keyword>
<protein>
    <submittedName>
        <fullName evidence="2">Uncharacterized protein</fullName>
    </submittedName>
</protein>
<proteinExistence type="predicted"/>
<name>A0AAV4MSZ7_CAEEX</name>
<comment type="caution">
    <text evidence="2">The sequence shown here is derived from an EMBL/GenBank/DDBJ whole genome shotgun (WGS) entry which is preliminary data.</text>
</comment>
<reference evidence="2 3" key="1">
    <citation type="submission" date="2021-06" db="EMBL/GenBank/DDBJ databases">
        <title>Caerostris extrusa draft genome.</title>
        <authorList>
            <person name="Kono N."/>
            <person name="Arakawa K."/>
        </authorList>
    </citation>
    <scope>NUCLEOTIDE SEQUENCE [LARGE SCALE GENOMIC DNA]</scope>
</reference>
<dbReference type="Proteomes" id="UP001054945">
    <property type="component" value="Unassembled WGS sequence"/>
</dbReference>
<organism evidence="2 3">
    <name type="scientific">Caerostris extrusa</name>
    <name type="common">Bark spider</name>
    <name type="synonym">Caerostris bankana</name>
    <dbReference type="NCBI Taxonomy" id="172846"/>
    <lineage>
        <taxon>Eukaryota</taxon>
        <taxon>Metazoa</taxon>
        <taxon>Ecdysozoa</taxon>
        <taxon>Arthropoda</taxon>
        <taxon>Chelicerata</taxon>
        <taxon>Arachnida</taxon>
        <taxon>Araneae</taxon>
        <taxon>Araneomorphae</taxon>
        <taxon>Entelegynae</taxon>
        <taxon>Araneoidea</taxon>
        <taxon>Araneidae</taxon>
        <taxon>Caerostris</taxon>
    </lineage>
</organism>
<sequence>MVCWGGGPSDRESMVVEETASGPGTPAWVGGARPGIVQAAAEGVHHADLEYKTETRRLVPHRKADLATQKHPRAPSTRTSDTVMCNL</sequence>